<sequence length="438" mass="48716">MSSAEEIQLIFIPGPGIGHIVSAVEFGKLLLDRDTCLSITFLLINDPIVRDYTNSIPFHSDPRLRLLNLPDYSPQSQSASTPSSDFKTKSELPSIKAVEHVDRHKPLVREAVLSIMSTMKPRVIGIIVDMFCASMIDVADEFSIPTYIFFTSSAGFLSLMLSMQSLTDENAVVLTELKDSDREFAVAGFLNPVPAKVLPSPMLDKNGGSEIVMSTARRIRKTRGIFINTFQELEPTIIQSLSNPNSDKLPPIYPVGPLLNLKSEQESKFSDIISWLDQQPRSSVVFLCFGSEGSFSEAQIKQLAAALESSGRRFLWSLRRRKQRDTSIPVDLLPEGFLQRTEEIGKVIGWAPQAAVLSHAAVGGFVTHCGWNSILESLWFGVPMAAWPIYAEQQVNAFQVVLEMGVAVEIRMDYRDDEEIVSCRGWWFVTQVLDKSGP</sequence>
<accession>A0AAD4PEU0</accession>
<evidence type="ECO:0000256" key="3">
    <source>
        <dbReference type="RuleBase" id="RU003718"/>
    </source>
</evidence>
<name>A0AAD4PEU0_PERFH</name>
<evidence type="ECO:0000313" key="5">
    <source>
        <dbReference type="EMBL" id="KAH6837353.1"/>
    </source>
</evidence>
<dbReference type="CDD" id="cd03784">
    <property type="entry name" value="GT1_Gtf-like"/>
    <property type="match status" value="1"/>
</dbReference>
<comment type="caution">
    <text evidence="5">The sequence shown here is derived from an EMBL/GenBank/DDBJ whole genome shotgun (WGS) entry which is preliminary data.</text>
</comment>
<dbReference type="EC" id="2.4.1.-" evidence="4"/>
<comment type="similarity">
    <text evidence="1 3">Belongs to the UDP-glycosyltransferase family.</text>
</comment>
<evidence type="ECO:0000313" key="6">
    <source>
        <dbReference type="Proteomes" id="UP001190926"/>
    </source>
</evidence>
<dbReference type="Pfam" id="PF00201">
    <property type="entry name" value="UDPGT"/>
    <property type="match status" value="1"/>
</dbReference>
<dbReference type="InterPro" id="IPR002213">
    <property type="entry name" value="UDP_glucos_trans"/>
</dbReference>
<dbReference type="SUPFAM" id="SSF53756">
    <property type="entry name" value="UDP-Glycosyltransferase/glycogen phosphorylase"/>
    <property type="match status" value="1"/>
</dbReference>
<dbReference type="PANTHER" id="PTHR48048">
    <property type="entry name" value="GLYCOSYLTRANSFERASE"/>
    <property type="match status" value="1"/>
</dbReference>
<dbReference type="PROSITE" id="PS00375">
    <property type="entry name" value="UDPGT"/>
    <property type="match status" value="1"/>
</dbReference>
<evidence type="ECO:0000256" key="1">
    <source>
        <dbReference type="ARBA" id="ARBA00009995"/>
    </source>
</evidence>
<protein>
    <recommendedName>
        <fullName evidence="4">Glycosyltransferase</fullName>
        <ecNumber evidence="4">2.4.1.-</ecNumber>
    </recommendedName>
</protein>
<organism evidence="5 6">
    <name type="scientific">Perilla frutescens var. hirtella</name>
    <name type="common">Perilla citriodora</name>
    <name type="synonym">Perilla setoyensis</name>
    <dbReference type="NCBI Taxonomy" id="608512"/>
    <lineage>
        <taxon>Eukaryota</taxon>
        <taxon>Viridiplantae</taxon>
        <taxon>Streptophyta</taxon>
        <taxon>Embryophyta</taxon>
        <taxon>Tracheophyta</taxon>
        <taxon>Spermatophyta</taxon>
        <taxon>Magnoliopsida</taxon>
        <taxon>eudicotyledons</taxon>
        <taxon>Gunneridae</taxon>
        <taxon>Pentapetalae</taxon>
        <taxon>asterids</taxon>
        <taxon>lamiids</taxon>
        <taxon>Lamiales</taxon>
        <taxon>Lamiaceae</taxon>
        <taxon>Nepetoideae</taxon>
        <taxon>Elsholtzieae</taxon>
        <taxon>Perilla</taxon>
    </lineage>
</organism>
<keyword evidence="2 3" id="KW-0808">Transferase</keyword>
<dbReference type="FunFam" id="3.40.50.2000:FF:000056">
    <property type="entry name" value="Glycosyltransferase"/>
    <property type="match status" value="1"/>
</dbReference>
<dbReference type="PANTHER" id="PTHR48048:SF45">
    <property type="entry name" value="GLYCOSYLTRANSFERASE"/>
    <property type="match status" value="1"/>
</dbReference>
<reference evidence="5 6" key="1">
    <citation type="journal article" date="2021" name="Nat. Commun.">
        <title>Incipient diploidization of the medicinal plant Perilla within 10,000 years.</title>
        <authorList>
            <person name="Zhang Y."/>
            <person name="Shen Q."/>
            <person name="Leng L."/>
            <person name="Zhang D."/>
            <person name="Chen S."/>
            <person name="Shi Y."/>
            <person name="Ning Z."/>
            <person name="Chen S."/>
        </authorList>
    </citation>
    <scope>NUCLEOTIDE SEQUENCE [LARGE SCALE GENOMIC DNA]</scope>
    <source>
        <strain evidence="6">cv. PC099</strain>
    </source>
</reference>
<dbReference type="EMBL" id="SDAM02000018">
    <property type="protein sequence ID" value="KAH6837353.1"/>
    <property type="molecule type" value="Genomic_DNA"/>
</dbReference>
<dbReference type="Proteomes" id="UP001190926">
    <property type="component" value="Unassembled WGS sequence"/>
</dbReference>
<dbReference type="InterPro" id="IPR050481">
    <property type="entry name" value="UDP-glycosyltransf_plant"/>
</dbReference>
<dbReference type="InterPro" id="IPR035595">
    <property type="entry name" value="UDP_glycos_trans_CS"/>
</dbReference>
<evidence type="ECO:0000256" key="2">
    <source>
        <dbReference type="ARBA" id="ARBA00022679"/>
    </source>
</evidence>
<dbReference type="GO" id="GO:0035251">
    <property type="term" value="F:UDP-glucosyltransferase activity"/>
    <property type="evidence" value="ECO:0007669"/>
    <property type="project" value="InterPro"/>
</dbReference>
<keyword evidence="3" id="KW-0328">Glycosyltransferase</keyword>
<dbReference type="AlphaFoldDB" id="A0AAD4PEU0"/>
<gene>
    <name evidence="5" type="ORF">C2S53_009613</name>
</gene>
<proteinExistence type="inferred from homology"/>
<dbReference type="Gene3D" id="3.40.50.2000">
    <property type="entry name" value="Glycogen Phosphorylase B"/>
    <property type="match status" value="2"/>
</dbReference>
<keyword evidence="6" id="KW-1185">Reference proteome</keyword>
<evidence type="ECO:0000256" key="4">
    <source>
        <dbReference type="RuleBase" id="RU362057"/>
    </source>
</evidence>